<evidence type="ECO:0000313" key="2">
    <source>
        <dbReference type="Proteomes" id="UP000565455"/>
    </source>
</evidence>
<dbReference type="Proteomes" id="UP000565455">
    <property type="component" value="Unassembled WGS sequence"/>
</dbReference>
<gene>
    <name evidence="1" type="ORF">GGQ91_002493</name>
</gene>
<dbReference type="EMBL" id="JACJIM010000003">
    <property type="protein sequence ID" value="MBA9063105.1"/>
    <property type="molecule type" value="Genomic_DNA"/>
</dbReference>
<evidence type="ECO:0000313" key="1">
    <source>
        <dbReference type="EMBL" id="MBA9063105.1"/>
    </source>
</evidence>
<protein>
    <submittedName>
        <fullName evidence="1">Uncharacterized protein</fullName>
    </submittedName>
</protein>
<sequence>MTWHLPILAGRALSGSISLVERASAESSRLRSSAL</sequence>
<accession>A0ABR6DAI1</accession>
<comment type="caution">
    <text evidence="1">The sequence shown here is derived from an EMBL/GenBank/DDBJ whole genome shotgun (WGS) entry which is preliminary data.</text>
</comment>
<keyword evidence="2" id="KW-1185">Reference proteome</keyword>
<proteinExistence type="predicted"/>
<organism evidence="1 2">
    <name type="scientific">Methylobacterium fujisawaense</name>
    <dbReference type="NCBI Taxonomy" id="107400"/>
    <lineage>
        <taxon>Bacteria</taxon>
        <taxon>Pseudomonadati</taxon>
        <taxon>Pseudomonadota</taxon>
        <taxon>Alphaproteobacteria</taxon>
        <taxon>Hyphomicrobiales</taxon>
        <taxon>Methylobacteriaceae</taxon>
        <taxon>Methylobacterium</taxon>
    </lineage>
</organism>
<name>A0ABR6DAI1_9HYPH</name>
<reference evidence="1 2" key="1">
    <citation type="submission" date="2020-08" db="EMBL/GenBank/DDBJ databases">
        <title>Genomic Encyclopedia of Type Strains, Phase IV (KMG-IV): sequencing the most valuable type-strain genomes for metagenomic binning, comparative biology and taxonomic classification.</title>
        <authorList>
            <person name="Goeker M."/>
        </authorList>
    </citation>
    <scope>NUCLEOTIDE SEQUENCE [LARGE SCALE GENOMIC DNA]</scope>
    <source>
        <strain evidence="1 2">DSM 5686</strain>
    </source>
</reference>